<evidence type="ECO:0000259" key="6">
    <source>
        <dbReference type="PROSITE" id="PS51007"/>
    </source>
</evidence>
<gene>
    <name evidence="7" type="ORF">HNQ99_002108</name>
</gene>
<evidence type="ECO:0000256" key="5">
    <source>
        <dbReference type="SAM" id="SignalP"/>
    </source>
</evidence>
<feature type="chain" id="PRO_5032923827" evidence="5">
    <location>
        <begin position="28"/>
        <end position="153"/>
    </location>
</feature>
<name>A0A840HUS8_9SPHN</name>
<evidence type="ECO:0000256" key="3">
    <source>
        <dbReference type="ARBA" id="ARBA00023004"/>
    </source>
</evidence>
<dbReference type="PROSITE" id="PS51007">
    <property type="entry name" value="CYTC"/>
    <property type="match status" value="1"/>
</dbReference>
<accession>A0A840HUS8</accession>
<dbReference type="RefSeq" id="WP_184475584.1">
    <property type="nucleotide sequence ID" value="NZ_JACHOV010000007.1"/>
</dbReference>
<dbReference type="EMBL" id="JACHOV010000007">
    <property type="protein sequence ID" value="MBB4641795.1"/>
    <property type="molecule type" value="Genomic_DNA"/>
</dbReference>
<dbReference type="Pfam" id="PF13442">
    <property type="entry name" value="Cytochrome_CBB3"/>
    <property type="match status" value="1"/>
</dbReference>
<sequence>MSKPTIVLAAAALVALAVFGRSNEGQAQGQVQGQVQGQAQADAGPPMLQYVTRGAAPAGDRLALGRDGKQLFRHNCGYCHLEGGMGTIILTPQRTGMGEPPQNALIENRSDLTSDYVEAVVRQGKGAMPRISRAEVTDPELKSIAAYLGKAKQ</sequence>
<proteinExistence type="predicted"/>
<keyword evidence="8" id="KW-1185">Reference proteome</keyword>
<dbReference type="GO" id="GO:0009055">
    <property type="term" value="F:electron transfer activity"/>
    <property type="evidence" value="ECO:0007669"/>
    <property type="project" value="InterPro"/>
</dbReference>
<dbReference type="InterPro" id="IPR036909">
    <property type="entry name" value="Cyt_c-like_dom_sf"/>
</dbReference>
<evidence type="ECO:0000256" key="4">
    <source>
        <dbReference type="PROSITE-ProRule" id="PRU00433"/>
    </source>
</evidence>
<dbReference type="InterPro" id="IPR009056">
    <property type="entry name" value="Cyt_c-like_dom"/>
</dbReference>
<evidence type="ECO:0000256" key="2">
    <source>
        <dbReference type="ARBA" id="ARBA00022723"/>
    </source>
</evidence>
<keyword evidence="2 4" id="KW-0479">Metal-binding</keyword>
<evidence type="ECO:0000313" key="7">
    <source>
        <dbReference type="EMBL" id="MBB4641795.1"/>
    </source>
</evidence>
<comment type="caution">
    <text evidence="7">The sequence shown here is derived from an EMBL/GenBank/DDBJ whole genome shotgun (WGS) entry which is preliminary data.</text>
</comment>
<dbReference type="GO" id="GO:0046872">
    <property type="term" value="F:metal ion binding"/>
    <property type="evidence" value="ECO:0007669"/>
    <property type="project" value="UniProtKB-KW"/>
</dbReference>
<keyword evidence="3 4" id="KW-0408">Iron</keyword>
<keyword evidence="1 4" id="KW-0349">Heme</keyword>
<evidence type="ECO:0000256" key="1">
    <source>
        <dbReference type="ARBA" id="ARBA00022617"/>
    </source>
</evidence>
<dbReference type="Proteomes" id="UP000575068">
    <property type="component" value="Unassembled WGS sequence"/>
</dbReference>
<dbReference type="GO" id="GO:0020037">
    <property type="term" value="F:heme binding"/>
    <property type="evidence" value="ECO:0007669"/>
    <property type="project" value="InterPro"/>
</dbReference>
<dbReference type="AlphaFoldDB" id="A0A840HUS8"/>
<evidence type="ECO:0000313" key="8">
    <source>
        <dbReference type="Proteomes" id="UP000575068"/>
    </source>
</evidence>
<protein>
    <submittedName>
        <fullName evidence="7">Mono/diheme cytochrome c family protein</fullName>
    </submittedName>
</protein>
<feature type="domain" description="Cytochrome c" evidence="6">
    <location>
        <begin position="63"/>
        <end position="152"/>
    </location>
</feature>
<keyword evidence="5" id="KW-0732">Signal</keyword>
<dbReference type="SUPFAM" id="SSF46626">
    <property type="entry name" value="Cytochrome c"/>
    <property type="match status" value="1"/>
</dbReference>
<dbReference type="Gene3D" id="1.10.760.10">
    <property type="entry name" value="Cytochrome c-like domain"/>
    <property type="match status" value="1"/>
</dbReference>
<organism evidence="7 8">
    <name type="scientific">Rhizorhapis suberifaciens</name>
    <name type="common">corky root of lettuce</name>
    <dbReference type="NCBI Taxonomy" id="13656"/>
    <lineage>
        <taxon>Bacteria</taxon>
        <taxon>Pseudomonadati</taxon>
        <taxon>Pseudomonadota</taxon>
        <taxon>Alphaproteobacteria</taxon>
        <taxon>Sphingomonadales</taxon>
        <taxon>Sphingomonadaceae</taxon>
        <taxon>Rhizorhapis</taxon>
    </lineage>
</organism>
<reference evidence="7 8" key="1">
    <citation type="submission" date="2020-08" db="EMBL/GenBank/DDBJ databases">
        <title>Genomic Encyclopedia of Type Strains, Phase IV (KMG-IV): sequencing the most valuable type-strain genomes for metagenomic binning, comparative biology and taxonomic classification.</title>
        <authorList>
            <person name="Goeker M."/>
        </authorList>
    </citation>
    <scope>NUCLEOTIDE SEQUENCE [LARGE SCALE GENOMIC DNA]</scope>
    <source>
        <strain evidence="7 8">DSM 7465</strain>
    </source>
</reference>
<feature type="signal peptide" evidence="5">
    <location>
        <begin position="1"/>
        <end position="27"/>
    </location>
</feature>